<keyword evidence="2" id="KW-0472">Membrane</keyword>
<feature type="compositionally biased region" description="Low complexity" evidence="1">
    <location>
        <begin position="48"/>
        <end position="57"/>
    </location>
</feature>
<evidence type="ECO:0000259" key="3">
    <source>
        <dbReference type="Pfam" id="PF13717"/>
    </source>
</evidence>
<protein>
    <recommendedName>
        <fullName evidence="3">Zinc finger/thioredoxin putative domain-containing protein</fullName>
    </recommendedName>
</protein>
<feature type="region of interest" description="Disordered" evidence="1">
    <location>
        <begin position="35"/>
        <end position="183"/>
    </location>
</feature>
<evidence type="ECO:0000256" key="2">
    <source>
        <dbReference type="SAM" id="Phobius"/>
    </source>
</evidence>
<dbReference type="Pfam" id="PF13717">
    <property type="entry name" value="Zn_ribbon_4"/>
    <property type="match status" value="1"/>
</dbReference>
<dbReference type="AlphaFoldDB" id="A0A5B8FTP8"/>
<accession>A0A5B8FTP8</accession>
<name>A0A5B8FTP8_9RHOB</name>
<dbReference type="EMBL" id="CP040818">
    <property type="protein sequence ID" value="QDL92156.1"/>
    <property type="molecule type" value="Genomic_DNA"/>
</dbReference>
<feature type="domain" description="Zinc finger/thioredoxin putative" evidence="3">
    <location>
        <begin position="1"/>
        <end position="36"/>
    </location>
</feature>
<evidence type="ECO:0000313" key="5">
    <source>
        <dbReference type="Proteomes" id="UP000305888"/>
    </source>
</evidence>
<dbReference type="OrthoDB" id="7159357at2"/>
<evidence type="ECO:0000313" key="4">
    <source>
        <dbReference type="EMBL" id="QDL92156.1"/>
    </source>
</evidence>
<dbReference type="InterPro" id="IPR011723">
    <property type="entry name" value="Znf/thioredoxin_put"/>
</dbReference>
<feature type="compositionally biased region" description="Low complexity" evidence="1">
    <location>
        <begin position="236"/>
        <end position="246"/>
    </location>
</feature>
<feature type="transmembrane region" description="Helical" evidence="2">
    <location>
        <begin position="268"/>
        <end position="288"/>
    </location>
</feature>
<reference evidence="4 5" key="1">
    <citation type="submission" date="2019-06" db="EMBL/GenBank/DDBJ databases">
        <title>Genome sequence of Rhodobacteraceae bacterium D4M1.</title>
        <authorList>
            <person name="Cao J."/>
        </authorList>
    </citation>
    <scope>NUCLEOTIDE SEQUENCE [LARGE SCALE GENOMIC DNA]</scope>
    <source>
        <strain evidence="4 5">D4M1</strain>
    </source>
</reference>
<dbReference type="NCBIfam" id="TIGR02098">
    <property type="entry name" value="MJ0042_CXXC"/>
    <property type="match status" value="1"/>
</dbReference>
<dbReference type="KEGG" id="ppru:FDP22_10450"/>
<keyword evidence="2" id="KW-0812">Transmembrane</keyword>
<gene>
    <name evidence="4" type="ORF">FDP22_10450</name>
</gene>
<dbReference type="RefSeq" id="WP_138572708.1">
    <property type="nucleotide sequence ID" value="NZ_CP040818.1"/>
</dbReference>
<evidence type="ECO:0000256" key="1">
    <source>
        <dbReference type="SAM" id="MobiDB-lite"/>
    </source>
</evidence>
<keyword evidence="5" id="KW-1185">Reference proteome</keyword>
<proteinExistence type="predicted"/>
<feature type="region of interest" description="Disordered" evidence="1">
    <location>
        <begin position="217"/>
        <end position="247"/>
    </location>
</feature>
<feature type="compositionally biased region" description="Basic and acidic residues" evidence="1">
    <location>
        <begin position="92"/>
        <end position="101"/>
    </location>
</feature>
<dbReference type="Proteomes" id="UP000305888">
    <property type="component" value="Chromosome"/>
</dbReference>
<organism evidence="4 5">
    <name type="scientific">Paroceanicella profunda</name>
    <dbReference type="NCBI Taxonomy" id="2579971"/>
    <lineage>
        <taxon>Bacteria</taxon>
        <taxon>Pseudomonadati</taxon>
        <taxon>Pseudomonadota</taxon>
        <taxon>Alphaproteobacteria</taxon>
        <taxon>Rhodobacterales</taxon>
        <taxon>Paracoccaceae</taxon>
        <taxon>Paroceanicella</taxon>
    </lineage>
</organism>
<sequence length="334" mass="34923">MRLQCPNCSARYRVPDGAIPATGRSVQCSACGASWTQPGLLPLDDPEPASLAEPSPALRERPSEDGGWSVLGPEGSPADTLRPVDLTCSGTARDDSPRKAAQDTPAAPEPEAEDPLDRAINAARAAERGRAFHRMPAEPDTEPDVQDVGGEPEAGPDPAAGDTVPPEQDTALPPMPEASRRAHAREDALIRSLQSRLSERERRAEATAVAAISTLLSRQGAGPQEGSEPLRPMPAPERAAPARSLPVHLPAPVPPDRAERAPASPGRFALGLALPLVVFGAALLLYVLQDTVSGLLPDAAPALDGYVDGIDTARSVLREGWQSALASVKDLAGR</sequence>
<keyword evidence="2" id="KW-1133">Transmembrane helix</keyword>